<keyword evidence="28" id="KW-0540">Nuclease</keyword>
<keyword evidence="29" id="KW-1185">Reference proteome</keyword>
<feature type="non-terminal residue" evidence="28">
    <location>
        <position position="483"/>
    </location>
</feature>
<evidence type="ECO:0000256" key="14">
    <source>
        <dbReference type="ARBA" id="ARBA00023239"/>
    </source>
</evidence>
<evidence type="ECO:0000313" key="29">
    <source>
        <dbReference type="Proteomes" id="UP000566314"/>
    </source>
</evidence>
<keyword evidence="13" id="KW-0234">DNA repair</keyword>
<dbReference type="SMART" id="SM00547">
    <property type="entry name" value="ZnF_RBZ"/>
    <property type="match status" value="1"/>
</dbReference>
<dbReference type="EC" id="4.2.99.18" evidence="4"/>
<dbReference type="SMART" id="SM01232">
    <property type="entry name" value="H2TH"/>
    <property type="match status" value="1"/>
</dbReference>
<feature type="domain" description="GRF-type" evidence="27">
    <location>
        <begin position="385"/>
        <end position="430"/>
    </location>
</feature>
<dbReference type="PANTHER" id="PTHR22993:SF10">
    <property type="entry name" value="ENDONUCLEASE 8-LIKE 3"/>
    <property type="match status" value="1"/>
</dbReference>
<dbReference type="OrthoDB" id="498125at2759"/>
<evidence type="ECO:0000256" key="4">
    <source>
        <dbReference type="ARBA" id="ARBA00012720"/>
    </source>
</evidence>
<feature type="domain" description="RanBP2-type" evidence="24">
    <location>
        <begin position="263"/>
        <end position="292"/>
    </location>
</feature>
<keyword evidence="14" id="KW-0456">Lyase</keyword>
<evidence type="ECO:0000256" key="16">
    <source>
        <dbReference type="ARBA" id="ARBA00023268"/>
    </source>
</evidence>
<evidence type="ECO:0000256" key="20">
    <source>
        <dbReference type="ARBA" id="ARBA00081871"/>
    </source>
</evidence>
<dbReference type="PROSITE" id="PS01358">
    <property type="entry name" value="ZF_RANBP2_1"/>
    <property type="match status" value="1"/>
</dbReference>
<dbReference type="FunFam" id="1.10.8.50:FF:000008">
    <property type="entry name" value="Nei-like DNA glycosylase 3"/>
    <property type="match status" value="1"/>
</dbReference>
<dbReference type="GO" id="GO:0140078">
    <property type="term" value="F:class I DNA-(apurinic or apyrimidinic site) endonuclease activity"/>
    <property type="evidence" value="ECO:0007669"/>
    <property type="project" value="UniProtKB-EC"/>
</dbReference>
<dbReference type="GO" id="GO:0003684">
    <property type="term" value="F:damaged DNA binding"/>
    <property type="evidence" value="ECO:0007669"/>
    <property type="project" value="InterPro"/>
</dbReference>
<dbReference type="InterPro" id="IPR015887">
    <property type="entry name" value="DNA_glyclase_Znf_dom_DNA_BS"/>
</dbReference>
<keyword evidence="9 23" id="KW-0863">Zinc-finger</keyword>
<proteinExistence type="inferred from homology"/>
<dbReference type="InterPro" id="IPR000214">
    <property type="entry name" value="Znf_DNA_glyclase/AP_lyase"/>
</dbReference>
<dbReference type="InterPro" id="IPR035937">
    <property type="entry name" value="FPG_N"/>
</dbReference>
<evidence type="ECO:0000256" key="9">
    <source>
        <dbReference type="ARBA" id="ARBA00022771"/>
    </source>
</evidence>
<evidence type="ECO:0000256" key="13">
    <source>
        <dbReference type="ARBA" id="ARBA00023204"/>
    </source>
</evidence>
<evidence type="ECO:0000256" key="11">
    <source>
        <dbReference type="ARBA" id="ARBA00022833"/>
    </source>
</evidence>
<dbReference type="Proteomes" id="UP000566314">
    <property type="component" value="Unassembled WGS sequence"/>
</dbReference>
<evidence type="ECO:0000259" key="27">
    <source>
        <dbReference type="PROSITE" id="PS51999"/>
    </source>
</evidence>
<dbReference type="InterPro" id="IPR012319">
    <property type="entry name" value="FPG_cat"/>
</dbReference>
<evidence type="ECO:0000256" key="8">
    <source>
        <dbReference type="ARBA" id="ARBA00022763"/>
    </source>
</evidence>
<reference evidence="28 29" key="1">
    <citation type="submission" date="2019-09" db="EMBL/GenBank/DDBJ databases">
        <title>Bird 10,000 Genomes (B10K) Project - Family phase.</title>
        <authorList>
            <person name="Zhang G."/>
        </authorList>
    </citation>
    <scope>NUCLEOTIDE SEQUENCE [LARGE SCALE GENOMIC DNA]</scope>
    <source>
        <strain evidence="28">B10K-DU-012-02</strain>
    </source>
</reference>
<dbReference type="InterPro" id="IPR015886">
    <property type="entry name" value="H2TH_FPG"/>
</dbReference>
<keyword evidence="5" id="KW-0158">Chromosome</keyword>
<dbReference type="SUPFAM" id="SSF46946">
    <property type="entry name" value="S13-like H2TH domain"/>
    <property type="match status" value="1"/>
</dbReference>
<keyword evidence="11" id="KW-0862">Zinc</keyword>
<keyword evidence="12" id="KW-0238">DNA-binding</keyword>
<evidence type="ECO:0000256" key="19">
    <source>
        <dbReference type="ARBA" id="ARBA00073168"/>
    </source>
</evidence>
<dbReference type="Gene3D" id="3.20.190.10">
    <property type="entry name" value="MutM-like, N-terminal"/>
    <property type="match status" value="1"/>
</dbReference>
<keyword evidence="15" id="KW-0539">Nucleus</keyword>
<feature type="domain" description="Formamidopyrimidine-DNA glycosylase catalytic" evidence="26">
    <location>
        <begin position="1"/>
        <end position="185"/>
    </location>
</feature>
<dbReference type="GO" id="GO:0019104">
    <property type="term" value="F:DNA N-glycosylase activity"/>
    <property type="evidence" value="ECO:0007669"/>
    <property type="project" value="InterPro"/>
</dbReference>
<gene>
    <name evidence="28" type="primary">Neil3</name>
    <name evidence="28" type="ORF">BUPERY_R01750</name>
</gene>
<evidence type="ECO:0000256" key="21">
    <source>
        <dbReference type="ARBA" id="ARBA00082922"/>
    </source>
</evidence>
<dbReference type="PROSITE" id="PS51066">
    <property type="entry name" value="ZF_FPG_2"/>
    <property type="match status" value="1"/>
</dbReference>
<dbReference type="PROSITE" id="PS51999">
    <property type="entry name" value="ZF_GRF"/>
    <property type="match status" value="2"/>
</dbReference>
<evidence type="ECO:0000259" key="25">
    <source>
        <dbReference type="PROSITE" id="PS51066"/>
    </source>
</evidence>
<evidence type="ECO:0000256" key="18">
    <source>
        <dbReference type="ARBA" id="ARBA00044632"/>
    </source>
</evidence>
<dbReference type="PROSITE" id="PS50199">
    <property type="entry name" value="ZF_RANBP2_2"/>
    <property type="match status" value="1"/>
</dbReference>
<dbReference type="GO" id="GO:0005654">
    <property type="term" value="C:nucleoplasm"/>
    <property type="evidence" value="ECO:0007669"/>
    <property type="project" value="UniProtKB-ARBA"/>
</dbReference>
<comment type="catalytic activity">
    <reaction evidence="18">
        <text>2'-deoxyribonucleotide-(2'-deoxyribose 5'-phosphate)-2'-deoxyribonucleotide-DNA = a 3'-end 2'-deoxyribonucleotide-(2,3-dehydro-2,3-deoxyribose 5'-phosphate)-DNA + a 5'-end 5'-phospho-2'-deoxyribonucleoside-DNA + H(+)</text>
        <dbReference type="Rhea" id="RHEA:66592"/>
        <dbReference type="Rhea" id="RHEA-COMP:13180"/>
        <dbReference type="Rhea" id="RHEA-COMP:16897"/>
        <dbReference type="Rhea" id="RHEA-COMP:17067"/>
        <dbReference type="ChEBI" id="CHEBI:15378"/>
        <dbReference type="ChEBI" id="CHEBI:136412"/>
        <dbReference type="ChEBI" id="CHEBI:157695"/>
        <dbReference type="ChEBI" id="CHEBI:167181"/>
        <dbReference type="EC" id="4.2.99.18"/>
    </reaction>
</comment>
<accession>A0A7L3HF93</accession>
<dbReference type="SUPFAM" id="SSF81624">
    <property type="entry name" value="N-terminal domain of MutM-like DNA repair proteins"/>
    <property type="match status" value="1"/>
</dbReference>
<evidence type="ECO:0000256" key="23">
    <source>
        <dbReference type="PROSITE-ProRule" id="PRU00322"/>
    </source>
</evidence>
<keyword evidence="7" id="KW-0677">Repeat</keyword>
<evidence type="ECO:0000256" key="15">
    <source>
        <dbReference type="ARBA" id="ARBA00023242"/>
    </source>
</evidence>
<keyword evidence="6" id="KW-0479">Metal-binding</keyword>
<dbReference type="GO" id="GO:0008270">
    <property type="term" value="F:zinc ion binding"/>
    <property type="evidence" value="ECO:0007669"/>
    <property type="project" value="UniProtKB-KW"/>
</dbReference>
<dbReference type="GO" id="GO:0005694">
    <property type="term" value="C:chromosome"/>
    <property type="evidence" value="ECO:0007669"/>
    <property type="project" value="UniProtKB-SubCell"/>
</dbReference>
<evidence type="ECO:0000256" key="17">
    <source>
        <dbReference type="ARBA" id="ARBA00023295"/>
    </source>
</evidence>
<dbReference type="InterPro" id="IPR001876">
    <property type="entry name" value="Znf_RanBP2"/>
</dbReference>
<feature type="domain" description="GRF-type" evidence="27">
    <location>
        <begin position="434"/>
        <end position="476"/>
    </location>
</feature>
<keyword evidence="8" id="KW-0227">DNA damage</keyword>
<keyword evidence="10" id="KW-0378">Hydrolase</keyword>
<evidence type="ECO:0000259" key="24">
    <source>
        <dbReference type="PROSITE" id="PS50199"/>
    </source>
</evidence>
<dbReference type="InterPro" id="IPR010979">
    <property type="entry name" value="Ribosomal_uS13-like_H2TH"/>
</dbReference>
<dbReference type="Pfam" id="PF06839">
    <property type="entry name" value="Zn_ribbon_GRF"/>
    <property type="match status" value="2"/>
</dbReference>
<evidence type="ECO:0000313" key="28">
    <source>
        <dbReference type="EMBL" id="NXU02260.1"/>
    </source>
</evidence>
<comment type="caution">
    <text evidence="28">The sequence shown here is derived from an EMBL/GenBank/DDBJ whole genome shotgun (WGS) entry which is preliminary data.</text>
</comment>
<dbReference type="GO" id="GO:0006284">
    <property type="term" value="P:base-excision repair"/>
    <property type="evidence" value="ECO:0007669"/>
    <property type="project" value="InterPro"/>
</dbReference>
<evidence type="ECO:0000256" key="5">
    <source>
        <dbReference type="ARBA" id="ARBA00022454"/>
    </source>
</evidence>
<dbReference type="Gene3D" id="1.10.8.50">
    <property type="match status" value="1"/>
</dbReference>
<protein>
    <recommendedName>
        <fullName evidence="19">Endonuclease 8-like 3</fullName>
        <ecNumber evidence="4">4.2.99.18</ecNumber>
    </recommendedName>
    <alternativeName>
        <fullName evidence="20">DNA glycosylase/AP lyase Neil3</fullName>
    </alternativeName>
    <alternativeName>
        <fullName evidence="22">Endonuclease VIII-like 3</fullName>
    </alternativeName>
    <alternativeName>
        <fullName evidence="21">Nei-like protein 3</fullName>
    </alternativeName>
</protein>
<evidence type="ECO:0000256" key="7">
    <source>
        <dbReference type="ARBA" id="ARBA00022737"/>
    </source>
</evidence>
<organism evidence="28 29">
    <name type="scientific">Buphagus erythrorhynchus</name>
    <name type="common">red-billed oxpecker</name>
    <dbReference type="NCBI Taxonomy" id="245048"/>
    <lineage>
        <taxon>Eukaryota</taxon>
        <taxon>Metazoa</taxon>
        <taxon>Chordata</taxon>
        <taxon>Craniata</taxon>
        <taxon>Vertebrata</taxon>
        <taxon>Euteleostomi</taxon>
        <taxon>Archelosauria</taxon>
        <taxon>Archosauria</taxon>
        <taxon>Dinosauria</taxon>
        <taxon>Saurischia</taxon>
        <taxon>Theropoda</taxon>
        <taxon>Coelurosauria</taxon>
        <taxon>Aves</taxon>
        <taxon>Neognathae</taxon>
        <taxon>Neoaves</taxon>
        <taxon>Telluraves</taxon>
        <taxon>Australaves</taxon>
        <taxon>Passeriformes</taxon>
        <taxon>Sturnidae</taxon>
        <taxon>Buphagus</taxon>
    </lineage>
</organism>
<evidence type="ECO:0000259" key="26">
    <source>
        <dbReference type="PROSITE" id="PS51068"/>
    </source>
</evidence>
<evidence type="ECO:0000256" key="1">
    <source>
        <dbReference type="ARBA" id="ARBA00004123"/>
    </source>
</evidence>
<name>A0A7L3HF93_9PASS</name>
<dbReference type="InterPro" id="IPR036443">
    <property type="entry name" value="Znf_RanBP2_sf"/>
</dbReference>
<dbReference type="AlphaFoldDB" id="A0A7L3HF93"/>
<keyword evidence="28" id="KW-0255">Endonuclease</keyword>
<dbReference type="EMBL" id="VZTT01047502">
    <property type="protein sequence ID" value="NXU02260.1"/>
    <property type="molecule type" value="Genomic_DNA"/>
</dbReference>
<evidence type="ECO:0000256" key="22">
    <source>
        <dbReference type="ARBA" id="ARBA00083341"/>
    </source>
</evidence>
<dbReference type="InterPro" id="IPR010666">
    <property type="entry name" value="Znf_GRF"/>
</dbReference>
<keyword evidence="16" id="KW-0511">Multifunctional enzyme</keyword>
<keyword evidence="17" id="KW-0326">Glycosidase</keyword>
<sequence length="483" mass="54884">TAASKERISGHDFLVGHVYRDVETLGKELFMYFDQKALRIHFGMNGSMHINPDGSKDRNGAQPILEIQFMEETVCFWDVTVEYRNAAECEQKVRMMESLDVCSPKFSFSRAEHEIKQQNSRMLCDVLLDQAVLPGVGNIIKNEALFDSGLHPALKVCQLTDEHIGHLVKMTRDFTLLFYKCRKTGSPLYKHFKVYKRPSCRECGGSITVCRLGDHNRMTYFCSRCQKADPQLVNLSKLPARNSLIGWAYGRGSCSNEHVARKSEEEWTCMQCTLINKPSAEICDACLTSRPEGTEGLSGICAGKEGSSMTFMVKNREKLGENWERIGKKLGKNWLEFGGKLGKKLGENWVKIGKKREKNGKKWVKKGLKTGKIALKLHRSHFVTCHYSTPQTNGTDDACIRDGENKGRQFYCCPLPREIRCDYFQWADLDFPFCNHGKRCVMKTVLKIGPNNGKNFFVCPLGKEKQCGFFQWAENGPGMQVFP</sequence>
<evidence type="ECO:0000256" key="3">
    <source>
        <dbReference type="ARBA" id="ARBA00009409"/>
    </source>
</evidence>
<evidence type="ECO:0000256" key="2">
    <source>
        <dbReference type="ARBA" id="ARBA00004286"/>
    </source>
</evidence>
<dbReference type="CDD" id="cd08969">
    <property type="entry name" value="MeNeil3_N"/>
    <property type="match status" value="1"/>
</dbReference>
<dbReference type="PANTHER" id="PTHR22993">
    <property type="entry name" value="FORMAMIDOPYRIMIDINE-DNA GLYCOSYLASE"/>
    <property type="match status" value="1"/>
</dbReference>
<comment type="similarity">
    <text evidence="3">Belongs to the FPG family.</text>
</comment>
<dbReference type="PROSITE" id="PS01242">
    <property type="entry name" value="ZF_FPG_1"/>
    <property type="match status" value="1"/>
</dbReference>
<dbReference type="Gene3D" id="2.30.30.380">
    <property type="entry name" value="Zn-finger domain of Sec23/24"/>
    <property type="match status" value="1"/>
</dbReference>
<dbReference type="PROSITE" id="PS51068">
    <property type="entry name" value="FPG_CAT"/>
    <property type="match status" value="1"/>
</dbReference>
<evidence type="ECO:0000256" key="12">
    <source>
        <dbReference type="ARBA" id="ARBA00023125"/>
    </source>
</evidence>
<feature type="non-terminal residue" evidence="28">
    <location>
        <position position="1"/>
    </location>
</feature>
<feature type="domain" description="FPG-type" evidence="25">
    <location>
        <begin position="193"/>
        <end position="227"/>
    </location>
</feature>
<dbReference type="SUPFAM" id="SSF90209">
    <property type="entry name" value="Ran binding protein zinc finger-like"/>
    <property type="match status" value="1"/>
</dbReference>
<dbReference type="Pfam" id="PF06831">
    <property type="entry name" value="H2TH"/>
    <property type="match status" value="1"/>
</dbReference>
<comment type="subcellular location">
    <subcellularLocation>
        <location evidence="2">Chromosome</location>
    </subcellularLocation>
    <subcellularLocation>
        <location evidence="1">Nucleus</location>
    </subcellularLocation>
</comment>
<evidence type="ECO:0000256" key="10">
    <source>
        <dbReference type="ARBA" id="ARBA00022801"/>
    </source>
</evidence>
<evidence type="ECO:0000256" key="6">
    <source>
        <dbReference type="ARBA" id="ARBA00022723"/>
    </source>
</evidence>